<dbReference type="EMBL" id="QCYY01003090">
    <property type="protein sequence ID" value="ROT65387.1"/>
    <property type="molecule type" value="Genomic_DNA"/>
</dbReference>
<feature type="transmembrane region" description="Helical" evidence="1">
    <location>
        <begin position="440"/>
        <end position="468"/>
    </location>
</feature>
<feature type="transmembrane region" description="Helical" evidence="1">
    <location>
        <begin position="20"/>
        <end position="40"/>
    </location>
</feature>
<evidence type="ECO:0000313" key="3">
    <source>
        <dbReference type="Proteomes" id="UP000283509"/>
    </source>
</evidence>
<proteinExistence type="predicted"/>
<accession>A0A423SMB9</accession>
<evidence type="ECO:0000256" key="1">
    <source>
        <dbReference type="SAM" id="Phobius"/>
    </source>
</evidence>
<feature type="transmembrane region" description="Helical" evidence="1">
    <location>
        <begin position="480"/>
        <end position="510"/>
    </location>
</feature>
<organism evidence="2 3">
    <name type="scientific">Penaeus vannamei</name>
    <name type="common">Whiteleg shrimp</name>
    <name type="synonym">Litopenaeus vannamei</name>
    <dbReference type="NCBI Taxonomy" id="6689"/>
    <lineage>
        <taxon>Eukaryota</taxon>
        <taxon>Metazoa</taxon>
        <taxon>Ecdysozoa</taxon>
        <taxon>Arthropoda</taxon>
        <taxon>Crustacea</taxon>
        <taxon>Multicrustacea</taxon>
        <taxon>Malacostraca</taxon>
        <taxon>Eumalacostraca</taxon>
        <taxon>Eucarida</taxon>
        <taxon>Decapoda</taxon>
        <taxon>Dendrobranchiata</taxon>
        <taxon>Penaeoidea</taxon>
        <taxon>Penaeidae</taxon>
        <taxon>Penaeus</taxon>
    </lineage>
</organism>
<dbReference type="Proteomes" id="UP000283509">
    <property type="component" value="Unassembled WGS sequence"/>
</dbReference>
<feature type="transmembrane region" description="Helical" evidence="1">
    <location>
        <begin position="60"/>
        <end position="83"/>
    </location>
</feature>
<reference evidence="2 3" key="2">
    <citation type="submission" date="2019-01" db="EMBL/GenBank/DDBJ databases">
        <title>The decoding of complex shrimp genome reveals the adaptation for benthos swimmer, frequently molting mechanism and breeding impact on genome.</title>
        <authorList>
            <person name="Sun Y."/>
            <person name="Gao Y."/>
            <person name="Yu Y."/>
        </authorList>
    </citation>
    <scope>NUCLEOTIDE SEQUENCE [LARGE SCALE GENOMIC DNA]</scope>
    <source>
        <tissue evidence="2">Muscle</tissue>
    </source>
</reference>
<feature type="transmembrane region" description="Helical" evidence="1">
    <location>
        <begin position="322"/>
        <end position="349"/>
    </location>
</feature>
<reference evidence="2 3" key="1">
    <citation type="submission" date="2018-04" db="EMBL/GenBank/DDBJ databases">
        <authorList>
            <person name="Zhang X."/>
            <person name="Yuan J."/>
            <person name="Li F."/>
            <person name="Xiang J."/>
        </authorList>
    </citation>
    <scope>NUCLEOTIDE SEQUENCE [LARGE SCALE GENOMIC DNA]</scope>
    <source>
        <tissue evidence="2">Muscle</tissue>
    </source>
</reference>
<evidence type="ECO:0000313" key="2">
    <source>
        <dbReference type="EMBL" id="ROT65387.1"/>
    </source>
</evidence>
<keyword evidence="3" id="KW-1185">Reference proteome</keyword>
<gene>
    <name evidence="2" type="ORF">C7M84_016641</name>
</gene>
<comment type="caution">
    <text evidence="2">The sequence shown here is derived from an EMBL/GenBank/DDBJ whole genome shotgun (WGS) entry which is preliminary data.</text>
</comment>
<name>A0A423SMB9_PENVA</name>
<keyword evidence="1" id="KW-0812">Transmembrane</keyword>
<keyword evidence="1" id="KW-1133">Transmembrane helix</keyword>
<protein>
    <submittedName>
        <fullName evidence="2">Uncharacterized protein</fullName>
    </submittedName>
</protein>
<dbReference type="AlphaFoldDB" id="A0A423SMB9"/>
<sequence length="514" mass="54196">MCQAVLPLPLFHRLLLSSASFPLLLLFPLVYDCSAPFLYFRCCQAPIPLALRVLSVRASFPLLSFVVTASFLSSPAVIGLHILSPLLRPGFLSSPLLSDLSGFLFHLSFSLCCQRASLYPLLIRLSCQLRFLSILSCMLVSGAVLPTPHSVLLNKAASFLILSLASLPLSPPVAVKAPSFLSCCSSGFLFKPLLYLLLQASSSHTPAYADKLIPSPSLPVALVQGFPSSSSPVSVPGLPSSSPLPCCQASFPLTSLLLLSGLPFPLSPVAVRLPFSPLSVAVSGLPSSLSVAVRASFPLLSCACQGFFLFSSPVACQASFPLLFLLLSGFLPLLSCCFLSSVVAVFLSFSLLLRASFLLSCCCQGFLSSPLCCCQALPFLSSPVAGFPFPLLPVAQAASFSSPLTCLLKGFLSSPLLLSCRGPFSCKGAFQLHSRVSFPLLLLSGFLLSLLSVGFFLSFTCCAVRLPFLSSPVASVAVRASFPLLSCCFHVAAVAPFPFLSSCFAVLSALPFSA</sequence>
<keyword evidence="1" id="KW-0472">Membrane</keyword>